<dbReference type="PANTHER" id="PTHR44520:SF2">
    <property type="entry name" value="RESPONSE REGULATOR RCP1"/>
    <property type="match status" value="1"/>
</dbReference>
<dbReference type="PANTHER" id="PTHR44520">
    <property type="entry name" value="RESPONSE REGULATOR RCP1-RELATED"/>
    <property type="match status" value="1"/>
</dbReference>
<dbReference type="CDD" id="cd17557">
    <property type="entry name" value="REC_Rcp-like"/>
    <property type="match status" value="1"/>
</dbReference>
<dbReference type="Proteomes" id="UP001589733">
    <property type="component" value="Unassembled WGS sequence"/>
</dbReference>
<feature type="domain" description="Response regulatory" evidence="2">
    <location>
        <begin position="6"/>
        <end position="128"/>
    </location>
</feature>
<dbReference type="InterPro" id="IPR001789">
    <property type="entry name" value="Sig_transdc_resp-reg_receiver"/>
</dbReference>
<evidence type="ECO:0000313" key="3">
    <source>
        <dbReference type="EMBL" id="MFB9991538.1"/>
    </source>
</evidence>
<dbReference type="InterPro" id="IPR052893">
    <property type="entry name" value="TCS_response_regulator"/>
</dbReference>
<evidence type="ECO:0000313" key="4">
    <source>
        <dbReference type="Proteomes" id="UP001589733"/>
    </source>
</evidence>
<organism evidence="3 4">
    <name type="scientific">Deinococcus oregonensis</name>
    <dbReference type="NCBI Taxonomy" id="1805970"/>
    <lineage>
        <taxon>Bacteria</taxon>
        <taxon>Thermotogati</taxon>
        <taxon>Deinococcota</taxon>
        <taxon>Deinococci</taxon>
        <taxon>Deinococcales</taxon>
        <taxon>Deinococcaceae</taxon>
        <taxon>Deinococcus</taxon>
    </lineage>
</organism>
<name>A0ABV6AZF8_9DEIO</name>
<gene>
    <name evidence="3" type="ORF">ACFFLM_06100</name>
</gene>
<dbReference type="RefSeq" id="WP_380006737.1">
    <property type="nucleotide sequence ID" value="NZ_JBHLYR010000020.1"/>
</dbReference>
<dbReference type="Gene3D" id="3.40.50.2300">
    <property type="match status" value="1"/>
</dbReference>
<dbReference type="EMBL" id="JBHLYR010000020">
    <property type="protein sequence ID" value="MFB9991538.1"/>
    <property type="molecule type" value="Genomic_DNA"/>
</dbReference>
<evidence type="ECO:0000256" key="1">
    <source>
        <dbReference type="PROSITE-ProRule" id="PRU00169"/>
    </source>
</evidence>
<evidence type="ECO:0000259" key="2">
    <source>
        <dbReference type="PROSITE" id="PS50110"/>
    </source>
</evidence>
<dbReference type="SMART" id="SM00448">
    <property type="entry name" value="REC"/>
    <property type="match status" value="1"/>
</dbReference>
<dbReference type="Pfam" id="PF00072">
    <property type="entry name" value="Response_reg"/>
    <property type="match status" value="1"/>
</dbReference>
<reference evidence="3 4" key="1">
    <citation type="submission" date="2024-09" db="EMBL/GenBank/DDBJ databases">
        <authorList>
            <person name="Sun Q."/>
            <person name="Mori K."/>
        </authorList>
    </citation>
    <scope>NUCLEOTIDE SEQUENCE [LARGE SCALE GENOMIC DNA]</scope>
    <source>
        <strain evidence="3 4">JCM 13503</strain>
    </source>
</reference>
<sequence length="145" mass="15997">MSRALRVLLIDDNADDRLIAEEAFAFTDELVCFLTTAVSGQEALDRLRAPETVLPDVVLLDINMPIMSGFAVLAAFKADPKLAALPVVMLSTSRAEEDITQAYTLHASAYLFKSLEFQTFLAQVEAFIGFWRVSSLSQRVIVLPT</sequence>
<dbReference type="PROSITE" id="PS50110">
    <property type="entry name" value="RESPONSE_REGULATORY"/>
    <property type="match status" value="1"/>
</dbReference>
<dbReference type="InterPro" id="IPR011006">
    <property type="entry name" value="CheY-like_superfamily"/>
</dbReference>
<keyword evidence="1" id="KW-0597">Phosphoprotein</keyword>
<accession>A0ABV6AZF8</accession>
<feature type="modified residue" description="4-aspartylphosphate" evidence="1">
    <location>
        <position position="61"/>
    </location>
</feature>
<protein>
    <submittedName>
        <fullName evidence="3">Response regulator</fullName>
    </submittedName>
</protein>
<keyword evidence="4" id="KW-1185">Reference proteome</keyword>
<comment type="caution">
    <text evidence="3">The sequence shown here is derived from an EMBL/GenBank/DDBJ whole genome shotgun (WGS) entry which is preliminary data.</text>
</comment>
<proteinExistence type="predicted"/>
<dbReference type="SUPFAM" id="SSF52172">
    <property type="entry name" value="CheY-like"/>
    <property type="match status" value="1"/>
</dbReference>